<gene>
    <name evidence="3" type="ORF">PSQ90_04730</name>
</gene>
<evidence type="ECO:0000256" key="1">
    <source>
        <dbReference type="SAM" id="MobiDB-lite"/>
    </source>
</evidence>
<dbReference type="Pfam" id="PF12362">
    <property type="entry name" value="DUF3646"/>
    <property type="match status" value="1"/>
</dbReference>
<dbReference type="EMBL" id="CP118247">
    <property type="protein sequence ID" value="WDR06761.1"/>
    <property type="molecule type" value="Genomic_DNA"/>
</dbReference>
<evidence type="ECO:0000313" key="3">
    <source>
        <dbReference type="EMBL" id="WDR06761.1"/>
    </source>
</evidence>
<evidence type="ECO:0000259" key="2">
    <source>
        <dbReference type="Pfam" id="PF12362"/>
    </source>
</evidence>
<protein>
    <recommendedName>
        <fullName evidence="2">DNA polymerase III subunit gamma/ tau C-terminal domain-containing protein</fullName>
    </recommendedName>
</protein>
<dbReference type="RefSeq" id="WP_282212274.1">
    <property type="nucleotide sequence ID" value="NZ_CP118247.1"/>
</dbReference>
<dbReference type="InterPro" id="IPR022107">
    <property type="entry name" value="DNA_pol_III_gamma/tau_C"/>
</dbReference>
<feature type="domain" description="DNA polymerase III subunit gamma/ tau C-terminal" evidence="2">
    <location>
        <begin position="2"/>
        <end position="75"/>
    </location>
</feature>
<proteinExistence type="predicted"/>
<name>A0ABY7YZK5_9HYPH</name>
<sequence>MSDGADPGLIATLSARLQQWTGQRWLVTVSNKAPPGPTIRQIKEQRQQAATAEAHDDPLVHAILETFPGAKVVNVRVREDALTPEFDAATEAPPETEDDEL</sequence>
<feature type="region of interest" description="Disordered" evidence="1">
    <location>
        <begin position="31"/>
        <end position="53"/>
    </location>
</feature>
<keyword evidence="4" id="KW-1185">Reference proteome</keyword>
<feature type="region of interest" description="Disordered" evidence="1">
    <location>
        <begin position="82"/>
        <end position="101"/>
    </location>
</feature>
<evidence type="ECO:0000313" key="4">
    <source>
        <dbReference type="Proteomes" id="UP001222118"/>
    </source>
</evidence>
<accession>A0ABY7YZK5</accession>
<organism evidence="3 4">
    <name type="scientific">Devosia rhodophyticola</name>
    <dbReference type="NCBI Taxonomy" id="3026423"/>
    <lineage>
        <taxon>Bacteria</taxon>
        <taxon>Pseudomonadati</taxon>
        <taxon>Pseudomonadota</taxon>
        <taxon>Alphaproteobacteria</taxon>
        <taxon>Hyphomicrobiales</taxon>
        <taxon>Devosiaceae</taxon>
        <taxon>Devosia</taxon>
    </lineage>
</organism>
<dbReference type="Proteomes" id="UP001222118">
    <property type="component" value="Chromosome"/>
</dbReference>
<reference evidence="3 4" key="1">
    <citation type="submission" date="2023-02" db="EMBL/GenBank/DDBJ databases">
        <title>Devosia chondri sp. nov., isolated from the phycosphere of marine algae.</title>
        <authorList>
            <person name="Kim J.M."/>
            <person name="Lee J.K."/>
            <person name="Choi B.J."/>
            <person name="Bayburt H."/>
            <person name="Jeon C.O."/>
        </authorList>
    </citation>
    <scope>NUCLEOTIDE SEQUENCE [LARGE SCALE GENOMIC DNA]</scope>
    <source>
        <strain evidence="3 4">G2-5</strain>
    </source>
</reference>